<name>A0A8J5K839_HOMAM</name>
<evidence type="ECO:0000313" key="2">
    <source>
        <dbReference type="Proteomes" id="UP000747542"/>
    </source>
</evidence>
<dbReference type="Proteomes" id="UP000747542">
    <property type="component" value="Unassembled WGS sequence"/>
</dbReference>
<proteinExistence type="predicted"/>
<dbReference type="EMBL" id="JAHLQT010017863">
    <property type="protein sequence ID" value="KAG7169226.1"/>
    <property type="molecule type" value="Genomic_DNA"/>
</dbReference>
<reference evidence="1" key="1">
    <citation type="journal article" date="2021" name="Sci. Adv.">
        <title>The American lobster genome reveals insights on longevity, neural, and immune adaptations.</title>
        <authorList>
            <person name="Polinski J.M."/>
            <person name="Zimin A.V."/>
            <person name="Clark K.F."/>
            <person name="Kohn A.B."/>
            <person name="Sadowski N."/>
            <person name="Timp W."/>
            <person name="Ptitsyn A."/>
            <person name="Khanna P."/>
            <person name="Romanova D.Y."/>
            <person name="Williams P."/>
            <person name="Greenwood S.J."/>
            <person name="Moroz L.L."/>
            <person name="Walt D.R."/>
            <person name="Bodnar A.G."/>
        </authorList>
    </citation>
    <scope>NUCLEOTIDE SEQUENCE</scope>
    <source>
        <strain evidence="1">GMGI-L3</strain>
    </source>
</reference>
<comment type="caution">
    <text evidence="1">The sequence shown here is derived from an EMBL/GenBank/DDBJ whole genome shotgun (WGS) entry which is preliminary data.</text>
</comment>
<sequence length="69" mass="7031">VVLRGESGGAIVGGGVGVASDEMATRDGREAKDYTTETGSSVVHVSVGICSAAFTPQEAATTTTRYYTM</sequence>
<evidence type="ECO:0000313" key="1">
    <source>
        <dbReference type="EMBL" id="KAG7169226.1"/>
    </source>
</evidence>
<accession>A0A8J5K839</accession>
<protein>
    <submittedName>
        <fullName evidence="1">Uncharacterized protein</fullName>
    </submittedName>
</protein>
<organism evidence="1 2">
    <name type="scientific">Homarus americanus</name>
    <name type="common">American lobster</name>
    <dbReference type="NCBI Taxonomy" id="6706"/>
    <lineage>
        <taxon>Eukaryota</taxon>
        <taxon>Metazoa</taxon>
        <taxon>Ecdysozoa</taxon>
        <taxon>Arthropoda</taxon>
        <taxon>Crustacea</taxon>
        <taxon>Multicrustacea</taxon>
        <taxon>Malacostraca</taxon>
        <taxon>Eumalacostraca</taxon>
        <taxon>Eucarida</taxon>
        <taxon>Decapoda</taxon>
        <taxon>Pleocyemata</taxon>
        <taxon>Astacidea</taxon>
        <taxon>Nephropoidea</taxon>
        <taxon>Nephropidae</taxon>
        <taxon>Homarus</taxon>
    </lineage>
</organism>
<feature type="non-terminal residue" evidence="1">
    <location>
        <position position="1"/>
    </location>
</feature>
<gene>
    <name evidence="1" type="ORF">Hamer_G031329</name>
</gene>
<dbReference type="AlphaFoldDB" id="A0A8J5K839"/>
<keyword evidence="2" id="KW-1185">Reference proteome</keyword>